<sequence>MKILGLIPARGGSKRIHGKNVKLLGSLPLIAWTIRAALVSNACSHIVVSTDDVNIAATAEKFGATVPGLRPPQLATDVATSVDVALYELDRHEEAYGAVDGLLLLQPTSPFRTAESIKKAVTLYEMTKGHNAVVSVSKAPVHPAWCFRLKKSGMEPYLGREGIERRSQDLEAAYALNGAIYLISPQMLRSGHSFLPERTVPFVMESIYEALDIDTENDWMLAEFFLTSTAIKNR</sequence>
<dbReference type="OrthoDB" id="9805604at2"/>
<evidence type="ECO:0000313" key="2">
    <source>
        <dbReference type="Proteomes" id="UP000002216"/>
    </source>
</evidence>
<dbReference type="eggNOG" id="COG1083">
    <property type="taxonomic scope" value="Bacteria"/>
</dbReference>
<keyword evidence="1" id="KW-0548">Nucleotidyltransferase</keyword>
<dbReference type="InterPro" id="IPR050793">
    <property type="entry name" value="CMP-NeuNAc_synthase"/>
</dbReference>
<dbReference type="GO" id="GO:0008781">
    <property type="term" value="F:N-acylneuraminate cytidylyltransferase activity"/>
    <property type="evidence" value="ECO:0007669"/>
    <property type="project" value="TreeGrafter"/>
</dbReference>
<dbReference type="STRING" id="525897.Dbac_0364"/>
<dbReference type="Pfam" id="PF02348">
    <property type="entry name" value="CTP_transf_3"/>
    <property type="match status" value="1"/>
</dbReference>
<dbReference type="HOGENOM" id="CLU_042930_1_1_7"/>
<gene>
    <name evidence="1" type="ordered locus">Dbac_0364</name>
</gene>
<dbReference type="EMBL" id="CP001629">
    <property type="protein sequence ID" value="ACU88491.1"/>
    <property type="molecule type" value="Genomic_DNA"/>
</dbReference>
<dbReference type="RefSeq" id="WP_012805576.1">
    <property type="nucleotide sequence ID" value="NC_013173.1"/>
</dbReference>
<reference evidence="1 2" key="1">
    <citation type="journal article" date="2009" name="Stand. Genomic Sci.">
        <title>Complete genome sequence of Desulfomicrobium baculatum type strain (X).</title>
        <authorList>
            <person name="Copeland A."/>
            <person name="Spring S."/>
            <person name="Goker M."/>
            <person name="Schneider S."/>
            <person name="Lapidus A."/>
            <person name="Del Rio T.G."/>
            <person name="Tice H."/>
            <person name="Cheng J.F."/>
            <person name="Chen F."/>
            <person name="Nolan M."/>
            <person name="Bruce D."/>
            <person name="Goodwin L."/>
            <person name="Pitluck S."/>
            <person name="Ivanova N."/>
            <person name="Mavrommatis K."/>
            <person name="Ovchinnikova G."/>
            <person name="Pati A."/>
            <person name="Chen A."/>
            <person name="Palaniappan K."/>
            <person name="Land M."/>
            <person name="Hauser L."/>
            <person name="Chang Y.J."/>
            <person name="Jeffries C.C."/>
            <person name="Meincke L."/>
            <person name="Sims D."/>
            <person name="Brettin T."/>
            <person name="Detter J.C."/>
            <person name="Han C."/>
            <person name="Chain P."/>
            <person name="Bristow J."/>
            <person name="Eisen J.A."/>
            <person name="Markowitz V."/>
            <person name="Hugenholtz P."/>
            <person name="Kyrpides N.C."/>
            <person name="Klenk H.P."/>
            <person name="Lucas S."/>
        </authorList>
    </citation>
    <scope>NUCLEOTIDE SEQUENCE [LARGE SCALE GENOMIC DNA]</scope>
    <source>
        <strain evidence="2">DSM 4028 / VKM B-1378 / X</strain>
    </source>
</reference>
<dbReference type="SUPFAM" id="SSF53448">
    <property type="entry name" value="Nucleotide-diphospho-sugar transferases"/>
    <property type="match status" value="1"/>
</dbReference>
<dbReference type="PANTHER" id="PTHR21485:SF6">
    <property type="entry name" value="N-ACYLNEURAMINATE CYTIDYLYLTRANSFERASE-RELATED"/>
    <property type="match status" value="1"/>
</dbReference>
<dbReference type="Gene3D" id="3.90.550.10">
    <property type="entry name" value="Spore Coat Polysaccharide Biosynthesis Protein SpsA, Chain A"/>
    <property type="match status" value="1"/>
</dbReference>
<dbReference type="Proteomes" id="UP000002216">
    <property type="component" value="Chromosome"/>
</dbReference>
<accession>C7LVE9</accession>
<protein>
    <submittedName>
        <fullName evidence="1">Acylneuraminate cytidylyltransferase</fullName>
    </submittedName>
</protein>
<dbReference type="InterPro" id="IPR029044">
    <property type="entry name" value="Nucleotide-diphossugar_trans"/>
</dbReference>
<dbReference type="CDD" id="cd02513">
    <property type="entry name" value="CMP-NeuAc_Synthase"/>
    <property type="match status" value="1"/>
</dbReference>
<proteinExistence type="predicted"/>
<dbReference type="AlphaFoldDB" id="C7LVE9"/>
<organism evidence="1 2">
    <name type="scientific">Desulfomicrobium baculatum (strain DSM 4028 / VKM B-1378 / X)</name>
    <name type="common">Desulfovibrio baculatus</name>
    <dbReference type="NCBI Taxonomy" id="525897"/>
    <lineage>
        <taxon>Bacteria</taxon>
        <taxon>Pseudomonadati</taxon>
        <taxon>Thermodesulfobacteriota</taxon>
        <taxon>Desulfovibrionia</taxon>
        <taxon>Desulfovibrionales</taxon>
        <taxon>Desulfomicrobiaceae</taxon>
        <taxon>Desulfomicrobium</taxon>
    </lineage>
</organism>
<evidence type="ECO:0000313" key="1">
    <source>
        <dbReference type="EMBL" id="ACU88491.1"/>
    </source>
</evidence>
<keyword evidence="2" id="KW-1185">Reference proteome</keyword>
<name>C7LVE9_DESBD</name>
<dbReference type="KEGG" id="dba:Dbac_0364"/>
<keyword evidence="1" id="KW-0808">Transferase</keyword>
<dbReference type="InterPro" id="IPR003329">
    <property type="entry name" value="Cytidylyl_trans"/>
</dbReference>
<dbReference type="PANTHER" id="PTHR21485">
    <property type="entry name" value="HAD SUPERFAMILY MEMBERS CMAS AND KDSC"/>
    <property type="match status" value="1"/>
</dbReference>